<dbReference type="InterPro" id="IPR004435">
    <property type="entry name" value="MobB_dom"/>
</dbReference>
<dbReference type="EMBL" id="BART01003945">
    <property type="protein sequence ID" value="GAG64005.1"/>
    <property type="molecule type" value="Genomic_DNA"/>
</dbReference>
<dbReference type="InterPro" id="IPR052539">
    <property type="entry name" value="MGD_biosynthesis_adapter"/>
</dbReference>
<dbReference type="GO" id="GO:0006777">
    <property type="term" value="P:Mo-molybdopterin cofactor biosynthetic process"/>
    <property type="evidence" value="ECO:0007669"/>
    <property type="project" value="InterPro"/>
</dbReference>
<organism evidence="2">
    <name type="scientific">marine sediment metagenome</name>
    <dbReference type="NCBI Taxonomy" id="412755"/>
    <lineage>
        <taxon>unclassified sequences</taxon>
        <taxon>metagenomes</taxon>
        <taxon>ecological metagenomes</taxon>
    </lineage>
</organism>
<dbReference type="AlphaFoldDB" id="X0Z3V2"/>
<feature type="domain" description="Molybdopterin-guanine dinucleotide biosynthesis protein B (MobB)" evidence="1">
    <location>
        <begin position="2"/>
        <end position="96"/>
    </location>
</feature>
<dbReference type="PANTHER" id="PTHR40072">
    <property type="entry name" value="MOLYBDOPTERIN-GUANINE DINUCLEOTIDE BIOSYNTHESIS ADAPTER PROTEIN-RELATED"/>
    <property type="match status" value="1"/>
</dbReference>
<gene>
    <name evidence="2" type="ORF">S01H4_10361</name>
</gene>
<feature type="non-terminal residue" evidence="2">
    <location>
        <position position="1"/>
    </location>
</feature>
<reference evidence="2" key="1">
    <citation type="journal article" date="2014" name="Front. Microbiol.">
        <title>High frequency of phylogenetically diverse reductive dehalogenase-homologous genes in deep subseafloor sedimentary metagenomes.</title>
        <authorList>
            <person name="Kawai M."/>
            <person name="Futagami T."/>
            <person name="Toyoda A."/>
            <person name="Takaki Y."/>
            <person name="Nishi S."/>
            <person name="Hori S."/>
            <person name="Arai W."/>
            <person name="Tsubouchi T."/>
            <person name="Morono Y."/>
            <person name="Uchiyama I."/>
            <person name="Ito T."/>
            <person name="Fujiyama A."/>
            <person name="Inagaki F."/>
            <person name="Takami H."/>
        </authorList>
    </citation>
    <scope>NUCLEOTIDE SEQUENCE</scope>
    <source>
        <strain evidence="2">Expedition CK06-06</strain>
    </source>
</reference>
<sequence>IHDHEIDIPGKDSYKIKKAGAETIIISSPKKISMVKDVSNNEIDLGLLAFKYLENVDLILTEGYKKQAFPKIEVMRSEVSKEPICSPKEVMAFICDFHMKSSRPVFETVDIRKVTDFIEDRFLMKRKKTKINLLIGEKRIPLKGFVQDFMVNTVKGMILSLKGVDKKKKIYIRIEEEK</sequence>
<dbReference type="Pfam" id="PF03205">
    <property type="entry name" value="MobB"/>
    <property type="match status" value="1"/>
</dbReference>
<name>X0Z3V2_9ZZZZ</name>
<protein>
    <recommendedName>
        <fullName evidence="1">Molybdopterin-guanine dinucleotide biosynthesis protein B (MobB) domain-containing protein</fullName>
    </recommendedName>
</protein>
<evidence type="ECO:0000313" key="2">
    <source>
        <dbReference type="EMBL" id="GAG64005.1"/>
    </source>
</evidence>
<evidence type="ECO:0000259" key="1">
    <source>
        <dbReference type="Pfam" id="PF03205"/>
    </source>
</evidence>
<dbReference type="PANTHER" id="PTHR40072:SF1">
    <property type="entry name" value="MOLYBDOPTERIN-GUANINE DINUCLEOTIDE BIOSYNTHESIS ADAPTER PROTEIN"/>
    <property type="match status" value="1"/>
</dbReference>
<dbReference type="GO" id="GO:0005525">
    <property type="term" value="F:GTP binding"/>
    <property type="evidence" value="ECO:0007669"/>
    <property type="project" value="InterPro"/>
</dbReference>
<dbReference type="InterPro" id="IPR027417">
    <property type="entry name" value="P-loop_NTPase"/>
</dbReference>
<accession>X0Z3V2</accession>
<comment type="caution">
    <text evidence="2">The sequence shown here is derived from an EMBL/GenBank/DDBJ whole genome shotgun (WGS) entry which is preliminary data.</text>
</comment>
<proteinExistence type="predicted"/>
<dbReference type="Gene3D" id="3.40.50.300">
    <property type="entry name" value="P-loop containing nucleotide triphosphate hydrolases"/>
    <property type="match status" value="1"/>
</dbReference>